<evidence type="ECO:0000259" key="2">
    <source>
        <dbReference type="Pfam" id="PF01248"/>
    </source>
</evidence>
<dbReference type="GO" id="GO:0035368">
    <property type="term" value="F:selenocysteine insertion sequence binding"/>
    <property type="evidence" value="ECO:0007669"/>
    <property type="project" value="InterPro"/>
</dbReference>
<dbReference type="InterPro" id="IPR040051">
    <property type="entry name" value="SECISBP2"/>
</dbReference>
<accession>A0A914D1Q9</accession>
<protein>
    <submittedName>
        <fullName evidence="4">Ribosomal protein L7Ae/L30e/S12e/Gadd45 domain-containing protein</fullName>
    </submittedName>
</protein>
<dbReference type="InterPro" id="IPR029064">
    <property type="entry name" value="Ribosomal_eL30-like_sf"/>
</dbReference>
<evidence type="ECO:0000313" key="4">
    <source>
        <dbReference type="WBParaSite" id="ACRNAN_scaffold16943.g24025.t1"/>
    </source>
</evidence>
<dbReference type="InterPro" id="IPR004038">
    <property type="entry name" value="Ribosomal_eL8/eL30/eS12/Gad45"/>
</dbReference>
<reference evidence="4" key="1">
    <citation type="submission" date="2022-11" db="UniProtKB">
        <authorList>
            <consortium name="WormBaseParasite"/>
        </authorList>
    </citation>
    <scope>IDENTIFICATION</scope>
</reference>
<evidence type="ECO:0000313" key="3">
    <source>
        <dbReference type="Proteomes" id="UP000887540"/>
    </source>
</evidence>
<feature type="region of interest" description="Disordered" evidence="1">
    <location>
        <begin position="1"/>
        <end position="22"/>
    </location>
</feature>
<proteinExistence type="predicted"/>
<organism evidence="3 4">
    <name type="scientific">Acrobeloides nanus</name>
    <dbReference type="NCBI Taxonomy" id="290746"/>
    <lineage>
        <taxon>Eukaryota</taxon>
        <taxon>Metazoa</taxon>
        <taxon>Ecdysozoa</taxon>
        <taxon>Nematoda</taxon>
        <taxon>Chromadorea</taxon>
        <taxon>Rhabditida</taxon>
        <taxon>Tylenchina</taxon>
        <taxon>Cephalobomorpha</taxon>
        <taxon>Cephaloboidea</taxon>
        <taxon>Cephalobidae</taxon>
        <taxon>Acrobeloides</taxon>
    </lineage>
</organism>
<sequence>MSQPSSSIPKVGLHPKGVLKRPTKLKQQIQNLRISSKFESETKASTSDELDLKLIEFLKKIKGFQDRKHHENPVKAKMRKRLVYGMREIQRDTVADLIKLVLVSNDVEHFEAPNLLASNLQNLISICGMKKIPLIQASTKKKFSKALNKTGFVSTVGIIDYSGAERAINTAAAERNC</sequence>
<name>A0A914D1Q9_9BILA</name>
<dbReference type="GO" id="GO:1990904">
    <property type="term" value="C:ribonucleoprotein complex"/>
    <property type="evidence" value="ECO:0007669"/>
    <property type="project" value="TreeGrafter"/>
</dbReference>
<dbReference type="WBParaSite" id="ACRNAN_scaffold16943.g24025.t1">
    <property type="protein sequence ID" value="ACRNAN_scaffold16943.g24025.t1"/>
    <property type="gene ID" value="ACRNAN_scaffold16943.g24025"/>
</dbReference>
<dbReference type="AlphaFoldDB" id="A0A914D1Q9"/>
<dbReference type="PANTHER" id="PTHR13284:SF4">
    <property type="entry name" value="C2H2-TYPE DOMAIN-CONTAINING PROTEIN"/>
    <property type="match status" value="1"/>
</dbReference>
<keyword evidence="3" id="KW-1185">Reference proteome</keyword>
<feature type="domain" description="Ribosomal protein eL8/eL30/eS12/Gadd45" evidence="2">
    <location>
        <begin position="71"/>
        <end position="165"/>
    </location>
</feature>
<dbReference type="GO" id="GO:0003730">
    <property type="term" value="F:mRNA 3'-UTR binding"/>
    <property type="evidence" value="ECO:0007669"/>
    <property type="project" value="TreeGrafter"/>
</dbReference>
<dbReference type="GO" id="GO:0005739">
    <property type="term" value="C:mitochondrion"/>
    <property type="evidence" value="ECO:0007669"/>
    <property type="project" value="TreeGrafter"/>
</dbReference>
<dbReference type="Proteomes" id="UP000887540">
    <property type="component" value="Unplaced"/>
</dbReference>
<dbReference type="PANTHER" id="PTHR13284">
    <property type="entry name" value="GH01354P"/>
    <property type="match status" value="1"/>
</dbReference>
<dbReference type="Pfam" id="PF01248">
    <property type="entry name" value="Ribosomal_L7Ae"/>
    <property type="match status" value="1"/>
</dbReference>
<dbReference type="GO" id="GO:0043021">
    <property type="term" value="F:ribonucleoprotein complex binding"/>
    <property type="evidence" value="ECO:0007669"/>
    <property type="project" value="TreeGrafter"/>
</dbReference>
<dbReference type="SUPFAM" id="SSF55315">
    <property type="entry name" value="L30e-like"/>
    <property type="match status" value="1"/>
</dbReference>
<evidence type="ECO:0000256" key="1">
    <source>
        <dbReference type="SAM" id="MobiDB-lite"/>
    </source>
</evidence>
<dbReference type="Gene3D" id="3.30.1330.30">
    <property type="match status" value="1"/>
</dbReference>